<accession>A0A6N3CFA7</accession>
<evidence type="ECO:0000313" key="1">
    <source>
        <dbReference type="EMBL" id="VYU14034.1"/>
    </source>
</evidence>
<reference evidence="1" key="1">
    <citation type="submission" date="2019-11" db="EMBL/GenBank/DDBJ databases">
        <authorList>
            <person name="Feng L."/>
        </authorList>
    </citation>
    <scope>NUCLEOTIDE SEQUENCE</scope>
    <source>
        <strain evidence="1">VrattiLFYP33</strain>
    </source>
</reference>
<gene>
    <name evidence="1" type="ORF">VRLFYP33_01274</name>
</gene>
<sequence>MRFDPHVVIASSLLFLKNLVKLSSYKAYFIHS</sequence>
<dbReference type="EMBL" id="CACRUX010000052">
    <property type="protein sequence ID" value="VYU14034.1"/>
    <property type="molecule type" value="Genomic_DNA"/>
</dbReference>
<dbReference type="AlphaFoldDB" id="A0A6N3CFA7"/>
<name>A0A6N3CFA7_9FIRM</name>
<proteinExistence type="predicted"/>
<organism evidence="1">
    <name type="scientific">Veillonella ratti</name>
    <dbReference type="NCBI Taxonomy" id="103892"/>
    <lineage>
        <taxon>Bacteria</taxon>
        <taxon>Bacillati</taxon>
        <taxon>Bacillota</taxon>
        <taxon>Negativicutes</taxon>
        <taxon>Veillonellales</taxon>
        <taxon>Veillonellaceae</taxon>
        <taxon>Veillonella</taxon>
    </lineage>
</organism>
<protein>
    <submittedName>
        <fullName evidence="1">Uncharacterized protein</fullName>
    </submittedName>
</protein>